<dbReference type="PANTHER" id="PTHR15107:SF0">
    <property type="entry name" value="DNA ENDONUCLEASE ACTIVATOR CTP1 C-TERMINAL DOMAIN-CONTAINING PROTEIN"/>
    <property type="match status" value="1"/>
</dbReference>
<dbReference type="GO" id="GO:0003684">
    <property type="term" value="F:damaged DNA binding"/>
    <property type="evidence" value="ECO:0007669"/>
    <property type="project" value="TreeGrafter"/>
</dbReference>
<dbReference type="GO" id="GO:0010792">
    <property type="term" value="P:DNA double-strand break processing involved in repair via single-strand annealing"/>
    <property type="evidence" value="ECO:0007669"/>
    <property type="project" value="TreeGrafter"/>
</dbReference>
<dbReference type="PANTHER" id="PTHR15107">
    <property type="entry name" value="RETINOBLASTOMA BINDING PROTEIN 8"/>
    <property type="match status" value="1"/>
</dbReference>
<feature type="region of interest" description="Disordered" evidence="4">
    <location>
        <begin position="62"/>
        <end position="81"/>
    </location>
</feature>
<feature type="compositionally biased region" description="Polar residues" evidence="4">
    <location>
        <begin position="72"/>
        <end position="81"/>
    </location>
</feature>
<evidence type="ECO:0000256" key="4">
    <source>
        <dbReference type="SAM" id="MobiDB-lite"/>
    </source>
</evidence>
<keyword evidence="3" id="KW-0539">Nucleus</keyword>
<proteinExistence type="predicted"/>
<evidence type="ECO:0000313" key="6">
    <source>
        <dbReference type="EMBL" id="JAV62803.1"/>
    </source>
</evidence>
<dbReference type="InterPro" id="IPR033316">
    <property type="entry name" value="RBBP8-like"/>
</dbReference>
<organism evidence="6">
    <name type="scientific">Photinus pyralis</name>
    <name type="common">Common eastern firefly</name>
    <name type="synonym">Lampyris pyralis</name>
    <dbReference type="NCBI Taxonomy" id="7054"/>
    <lineage>
        <taxon>Eukaryota</taxon>
        <taxon>Metazoa</taxon>
        <taxon>Ecdysozoa</taxon>
        <taxon>Arthropoda</taxon>
        <taxon>Hexapoda</taxon>
        <taxon>Insecta</taxon>
        <taxon>Pterygota</taxon>
        <taxon>Neoptera</taxon>
        <taxon>Endopterygota</taxon>
        <taxon>Coleoptera</taxon>
        <taxon>Polyphaga</taxon>
        <taxon>Elateriformia</taxon>
        <taxon>Elateroidea</taxon>
        <taxon>Lampyridae</taxon>
        <taxon>Lampyrinae</taxon>
        <taxon>Photinus</taxon>
    </lineage>
</organism>
<feature type="compositionally biased region" description="Basic and acidic residues" evidence="4">
    <location>
        <begin position="62"/>
        <end position="71"/>
    </location>
</feature>
<sequence>MVKMSQVAQNEWLSLFTTDVEKIWSTYPSGLRLIFTAHYILQKQLKEFEAQINKNMERFKHQVKTTEKSNDDNSSFEILPTQNDLSDSNRLIRSPKIQGCRKRLHKNSTSPSLLAVAKSKTEEPLKPLKENSFNLLSNDTATPDLPEVVDSSILISNSPDTSLSKKSKFVKRSDLLRKKKSSSLTLTQLFNTMPTQRDKSDNVKQKDFENLPKRNLFKDYDILPLPKSKSPEYPHKTEAVKKKSERMQLQGWSCAECKEYYSSFDLPPEKLKEKMNQCSRHRNKYEPLDDTPKGFWDITIFSSQDD</sequence>
<dbReference type="Pfam" id="PF08573">
    <property type="entry name" value="SAE2"/>
    <property type="match status" value="1"/>
</dbReference>
<comment type="subcellular location">
    <subcellularLocation>
        <location evidence="1">Nucleus</location>
    </subcellularLocation>
</comment>
<dbReference type="AlphaFoldDB" id="A0A1Y1KN23"/>
<dbReference type="InterPro" id="IPR013882">
    <property type="entry name" value="Ctp1_C"/>
</dbReference>
<evidence type="ECO:0000256" key="1">
    <source>
        <dbReference type="ARBA" id="ARBA00004123"/>
    </source>
</evidence>
<dbReference type="EMBL" id="GEZM01078268">
    <property type="protein sequence ID" value="JAV62803.1"/>
    <property type="molecule type" value="Transcribed_RNA"/>
</dbReference>
<name>A0A1Y1KN23_PHOPY</name>
<accession>A0A1Y1KN23</accession>
<feature type="domain" description="DNA endonuclease activator Ctp1 C-terminal" evidence="5">
    <location>
        <begin position="269"/>
        <end position="300"/>
    </location>
</feature>
<evidence type="ECO:0000256" key="2">
    <source>
        <dbReference type="ARBA" id="ARBA00022763"/>
    </source>
</evidence>
<reference evidence="6" key="1">
    <citation type="journal article" date="2016" name="Sci. Rep.">
        <title>Molecular characterization of firefly nuptial gifts: a multi-omics approach sheds light on postcopulatory sexual selection.</title>
        <authorList>
            <person name="Al-Wathiqui N."/>
            <person name="Fallon T.R."/>
            <person name="South A."/>
            <person name="Weng J.K."/>
            <person name="Lewis S.M."/>
        </authorList>
    </citation>
    <scope>NUCLEOTIDE SEQUENCE</scope>
</reference>
<evidence type="ECO:0000259" key="5">
    <source>
        <dbReference type="Pfam" id="PF08573"/>
    </source>
</evidence>
<protein>
    <recommendedName>
        <fullName evidence="5">DNA endonuclease activator Ctp1 C-terminal domain-containing protein</fullName>
    </recommendedName>
</protein>
<keyword evidence="2" id="KW-0227">DNA damage</keyword>
<evidence type="ECO:0000256" key="3">
    <source>
        <dbReference type="ARBA" id="ARBA00023242"/>
    </source>
</evidence>
<dbReference type="GO" id="GO:0005634">
    <property type="term" value="C:nucleus"/>
    <property type="evidence" value="ECO:0007669"/>
    <property type="project" value="UniProtKB-SubCell"/>
</dbReference>